<proteinExistence type="predicted"/>
<evidence type="ECO:0000313" key="1">
    <source>
        <dbReference type="EMBL" id="EEC45465.1"/>
    </source>
</evidence>
<name>B7G830_PHATC</name>
<dbReference type="AlphaFoldDB" id="B7G830"/>
<dbReference type="HOGENOM" id="CLU_1028407_0_0_1"/>
<dbReference type="eggNOG" id="ENOG502RCV6">
    <property type="taxonomic scope" value="Eukaryota"/>
</dbReference>
<keyword evidence="2" id="KW-1185">Reference proteome</keyword>
<accession>B7G830</accession>
<sequence>MPTNLSSNQLGTDWCTYKTIGSRSPDRLYGSPRMTPAGDKATTMEKLVSPPVKKWVEGLTRALQDESYCSSHDEAVAVAELLFEHEAPDDDACDQGGLFALKESHRQGFSDYLGLSKTESAEIMAKVRRRVCGDPKPEESNENEQSISSSCLSEGEEQFCISSGDEDGMPVIGEGECELCEREIKLTKHHLIPKSTWARLEPKFRNAWVEWHENSNEEKAAVWVGPLLVKMLDAINENSSAAVKDAFQSWTCNICRPCHSMIHRTHDNYALATEYSTVESLLRDENIYNYCRWANKQRAGKYAR</sequence>
<organism evidence="1 2">
    <name type="scientific">Phaeodactylum tricornutum (strain CCAP 1055/1)</name>
    <dbReference type="NCBI Taxonomy" id="556484"/>
    <lineage>
        <taxon>Eukaryota</taxon>
        <taxon>Sar</taxon>
        <taxon>Stramenopiles</taxon>
        <taxon>Ochrophyta</taxon>
        <taxon>Bacillariophyta</taxon>
        <taxon>Bacillariophyceae</taxon>
        <taxon>Bacillariophycidae</taxon>
        <taxon>Naviculales</taxon>
        <taxon>Phaeodactylaceae</taxon>
        <taxon>Phaeodactylum</taxon>
    </lineage>
</organism>
<dbReference type="PANTHER" id="PTHR37827">
    <property type="entry name" value="TUDOR DOMAIN-CONTAINING PROTEIN"/>
    <property type="match status" value="1"/>
</dbReference>
<dbReference type="OrthoDB" id="4850648at2759"/>
<evidence type="ECO:0000313" key="2">
    <source>
        <dbReference type="Proteomes" id="UP000000759"/>
    </source>
</evidence>
<dbReference type="Proteomes" id="UP000000759">
    <property type="component" value="Chromosome 18"/>
</dbReference>
<dbReference type="GeneID" id="7194910"/>
<dbReference type="STRING" id="556484.B7G830"/>
<dbReference type="PANTHER" id="PTHR37827:SF1">
    <property type="entry name" value="HNH DOMAIN-CONTAINING PROTEIN"/>
    <property type="match status" value="1"/>
</dbReference>
<reference evidence="1 2" key="1">
    <citation type="journal article" date="2008" name="Nature">
        <title>The Phaeodactylum genome reveals the evolutionary history of diatom genomes.</title>
        <authorList>
            <person name="Bowler C."/>
            <person name="Allen A.E."/>
            <person name="Badger J.H."/>
            <person name="Grimwood J."/>
            <person name="Jabbari K."/>
            <person name="Kuo A."/>
            <person name="Maheswari U."/>
            <person name="Martens C."/>
            <person name="Maumus F."/>
            <person name="Otillar R.P."/>
            <person name="Rayko E."/>
            <person name="Salamov A."/>
            <person name="Vandepoele K."/>
            <person name="Beszteri B."/>
            <person name="Gruber A."/>
            <person name="Heijde M."/>
            <person name="Katinka M."/>
            <person name="Mock T."/>
            <person name="Valentin K."/>
            <person name="Verret F."/>
            <person name="Berges J.A."/>
            <person name="Brownlee C."/>
            <person name="Cadoret J.P."/>
            <person name="Chiovitti A."/>
            <person name="Choi C.J."/>
            <person name="Coesel S."/>
            <person name="De Martino A."/>
            <person name="Detter J.C."/>
            <person name="Durkin C."/>
            <person name="Falciatore A."/>
            <person name="Fournet J."/>
            <person name="Haruta M."/>
            <person name="Huysman M.J."/>
            <person name="Jenkins B.D."/>
            <person name="Jiroutova K."/>
            <person name="Jorgensen R.E."/>
            <person name="Joubert Y."/>
            <person name="Kaplan A."/>
            <person name="Kroger N."/>
            <person name="Kroth P.G."/>
            <person name="La Roche J."/>
            <person name="Lindquist E."/>
            <person name="Lommer M."/>
            <person name="Martin-Jezequel V."/>
            <person name="Lopez P.J."/>
            <person name="Lucas S."/>
            <person name="Mangogna M."/>
            <person name="McGinnis K."/>
            <person name="Medlin L.K."/>
            <person name="Montsant A."/>
            <person name="Oudot-Le Secq M.P."/>
            <person name="Napoli C."/>
            <person name="Obornik M."/>
            <person name="Parker M.S."/>
            <person name="Petit J.L."/>
            <person name="Porcel B.M."/>
            <person name="Poulsen N."/>
            <person name="Robison M."/>
            <person name="Rychlewski L."/>
            <person name="Rynearson T.A."/>
            <person name="Schmutz J."/>
            <person name="Shapiro H."/>
            <person name="Siaut M."/>
            <person name="Stanley M."/>
            <person name="Sussman M.R."/>
            <person name="Taylor A.R."/>
            <person name="Vardi A."/>
            <person name="von Dassow P."/>
            <person name="Vyverman W."/>
            <person name="Willis A."/>
            <person name="Wyrwicz L.S."/>
            <person name="Rokhsar D.S."/>
            <person name="Weissenbach J."/>
            <person name="Armbrust E.V."/>
            <person name="Green B.R."/>
            <person name="Van de Peer Y."/>
            <person name="Grigoriev I.V."/>
        </authorList>
    </citation>
    <scope>NUCLEOTIDE SEQUENCE [LARGE SCALE GENOMIC DNA]</scope>
    <source>
        <strain evidence="1 2">CCAP 1055/1</strain>
    </source>
</reference>
<protein>
    <submittedName>
        <fullName evidence="1">Uncharacterized protein</fullName>
    </submittedName>
</protein>
<dbReference type="EMBL" id="CM000620">
    <property type="protein sequence ID" value="EEC45465.1"/>
    <property type="molecule type" value="Genomic_DNA"/>
</dbReference>
<dbReference type="KEGG" id="pti:PHATRDRAFT_48677"/>
<dbReference type="RefSeq" id="XP_002183247.1">
    <property type="nucleotide sequence ID" value="XM_002183211.1"/>
</dbReference>
<reference evidence="2" key="2">
    <citation type="submission" date="2008-08" db="EMBL/GenBank/DDBJ databases">
        <authorList>
            <consortium name="Diatom Consortium"/>
            <person name="Grigoriev I."/>
            <person name="Grimwood J."/>
            <person name="Kuo A."/>
            <person name="Otillar R.P."/>
            <person name="Salamov A."/>
            <person name="Detter J.C."/>
            <person name="Lindquist E."/>
            <person name="Shapiro H."/>
            <person name="Lucas S."/>
            <person name="Glavina del Rio T."/>
            <person name="Pitluck S."/>
            <person name="Rokhsar D."/>
            <person name="Bowler C."/>
        </authorList>
    </citation>
    <scope>GENOME REANNOTATION</scope>
    <source>
        <strain evidence="2">CCAP 1055/1</strain>
    </source>
</reference>
<dbReference type="InParanoid" id="B7G830"/>
<dbReference type="PaxDb" id="2850-Phatr48677"/>
<gene>
    <name evidence="1" type="ORF">PHATRDRAFT_48677</name>
</gene>